<dbReference type="Proteomes" id="UP001221597">
    <property type="component" value="Chromosome"/>
</dbReference>
<organism evidence="4 5">
    <name type="scientific">Halobacillus naozhouensis</name>
    <dbReference type="NCBI Taxonomy" id="554880"/>
    <lineage>
        <taxon>Bacteria</taxon>
        <taxon>Bacillati</taxon>
        <taxon>Bacillota</taxon>
        <taxon>Bacilli</taxon>
        <taxon>Bacillales</taxon>
        <taxon>Bacillaceae</taxon>
        <taxon>Halobacillus</taxon>
    </lineage>
</organism>
<dbReference type="RefSeq" id="WP_283076843.1">
    <property type="nucleotide sequence ID" value="NZ_CP121671.1"/>
</dbReference>
<evidence type="ECO:0000256" key="3">
    <source>
        <dbReference type="SAM" id="Phobius"/>
    </source>
</evidence>
<keyword evidence="3" id="KW-1133">Transmembrane helix</keyword>
<evidence type="ECO:0008006" key="6">
    <source>
        <dbReference type="Google" id="ProtNLM"/>
    </source>
</evidence>
<reference evidence="4 5" key="1">
    <citation type="submission" date="2023-04" db="EMBL/GenBank/DDBJ databases">
        <title>Genome sequence of Halobacillus naozhouensis KACC 21980.</title>
        <authorList>
            <person name="Kim S."/>
            <person name="Heo J."/>
            <person name="Kwon S.-W."/>
        </authorList>
    </citation>
    <scope>NUCLEOTIDE SEQUENCE [LARGE SCALE GENOMIC DNA]</scope>
    <source>
        <strain evidence="4 5">KCTC 13234</strain>
    </source>
</reference>
<keyword evidence="3" id="KW-0812">Transmembrane</keyword>
<protein>
    <recommendedName>
        <fullName evidence="6">Gas vesicle protein</fullName>
    </recommendedName>
</protein>
<keyword evidence="1" id="KW-0175">Coiled coil</keyword>
<keyword evidence="3" id="KW-0472">Membrane</keyword>
<evidence type="ECO:0000313" key="5">
    <source>
        <dbReference type="Proteomes" id="UP001221597"/>
    </source>
</evidence>
<sequence>MTQQTQVQAKPLKGKLTLAMTAGAIIGGALVLVRNPTERTRLKERSGATKDSLSQYVSKVKEDPSGTKEELVSRIQRTTSVTKEAINKIQEILDNEGKELKEKVQEVKADSEEIVSTAKEAGEELKDVNDKVNEAKDEITDSEDNGNLTVVNGDEHEIKKTIKPN</sequence>
<feature type="region of interest" description="Disordered" evidence="2">
    <location>
        <begin position="40"/>
        <end position="73"/>
    </location>
</feature>
<feature type="transmembrane region" description="Helical" evidence="3">
    <location>
        <begin position="16"/>
        <end position="33"/>
    </location>
</feature>
<name>A0ABY8IX95_9BACI</name>
<evidence type="ECO:0000313" key="4">
    <source>
        <dbReference type="EMBL" id="WFT74849.1"/>
    </source>
</evidence>
<proteinExistence type="predicted"/>
<feature type="compositionally biased region" description="Basic and acidic residues" evidence="2">
    <location>
        <begin position="59"/>
        <end position="72"/>
    </location>
</feature>
<accession>A0ABY8IX95</accession>
<keyword evidence="5" id="KW-1185">Reference proteome</keyword>
<evidence type="ECO:0000256" key="2">
    <source>
        <dbReference type="SAM" id="MobiDB-lite"/>
    </source>
</evidence>
<gene>
    <name evidence="4" type="ORF">P9989_21380</name>
</gene>
<dbReference type="EMBL" id="CP121671">
    <property type="protein sequence ID" value="WFT74849.1"/>
    <property type="molecule type" value="Genomic_DNA"/>
</dbReference>
<feature type="coiled-coil region" evidence="1">
    <location>
        <begin position="86"/>
        <end position="145"/>
    </location>
</feature>
<evidence type="ECO:0000256" key="1">
    <source>
        <dbReference type="SAM" id="Coils"/>
    </source>
</evidence>